<reference evidence="1 2" key="1">
    <citation type="journal article" date="2016" name="Nat. Commun.">
        <title>Ectomycorrhizal ecology is imprinted in the genome of the dominant symbiotic fungus Cenococcum geophilum.</title>
        <authorList>
            <consortium name="DOE Joint Genome Institute"/>
            <person name="Peter M."/>
            <person name="Kohler A."/>
            <person name="Ohm R.A."/>
            <person name="Kuo A."/>
            <person name="Krutzmann J."/>
            <person name="Morin E."/>
            <person name="Arend M."/>
            <person name="Barry K.W."/>
            <person name="Binder M."/>
            <person name="Choi C."/>
            <person name="Clum A."/>
            <person name="Copeland A."/>
            <person name="Grisel N."/>
            <person name="Haridas S."/>
            <person name="Kipfer T."/>
            <person name="LaButti K."/>
            <person name="Lindquist E."/>
            <person name="Lipzen A."/>
            <person name="Maire R."/>
            <person name="Meier B."/>
            <person name="Mihaltcheva S."/>
            <person name="Molinier V."/>
            <person name="Murat C."/>
            <person name="Poggeler S."/>
            <person name="Quandt C.A."/>
            <person name="Sperisen C."/>
            <person name="Tritt A."/>
            <person name="Tisserant E."/>
            <person name="Crous P.W."/>
            <person name="Henrissat B."/>
            <person name="Nehls U."/>
            <person name="Egli S."/>
            <person name="Spatafora J.W."/>
            <person name="Grigoriev I.V."/>
            <person name="Martin F.M."/>
        </authorList>
    </citation>
    <scope>NUCLEOTIDE SEQUENCE [LARGE SCALE GENOMIC DNA]</scope>
    <source>
        <strain evidence="1 2">CBS 207.34</strain>
    </source>
</reference>
<evidence type="ECO:0000313" key="1">
    <source>
        <dbReference type="EMBL" id="OCL09040.1"/>
    </source>
</evidence>
<keyword evidence="2" id="KW-1185">Reference proteome</keyword>
<name>A0A8E2F1T5_9PEZI</name>
<protein>
    <submittedName>
        <fullName evidence="1">Uncharacterized protein</fullName>
    </submittedName>
</protein>
<sequence>MRGSKGIWNLNANYPKIALTAAWAQYLNPTIRGTNTTVLSQMARTAGLWNSSIVPNVAFSEVMIE</sequence>
<proteinExistence type="predicted"/>
<dbReference type="EMBL" id="KV749533">
    <property type="protein sequence ID" value="OCL09040.1"/>
    <property type="molecule type" value="Genomic_DNA"/>
</dbReference>
<gene>
    <name evidence="1" type="ORF">AOQ84DRAFT_405475</name>
</gene>
<organism evidence="1 2">
    <name type="scientific">Glonium stellatum</name>
    <dbReference type="NCBI Taxonomy" id="574774"/>
    <lineage>
        <taxon>Eukaryota</taxon>
        <taxon>Fungi</taxon>
        <taxon>Dikarya</taxon>
        <taxon>Ascomycota</taxon>
        <taxon>Pezizomycotina</taxon>
        <taxon>Dothideomycetes</taxon>
        <taxon>Pleosporomycetidae</taxon>
        <taxon>Gloniales</taxon>
        <taxon>Gloniaceae</taxon>
        <taxon>Glonium</taxon>
    </lineage>
</organism>
<dbReference type="AlphaFoldDB" id="A0A8E2F1T5"/>
<evidence type="ECO:0000313" key="2">
    <source>
        <dbReference type="Proteomes" id="UP000250140"/>
    </source>
</evidence>
<dbReference type="Proteomes" id="UP000250140">
    <property type="component" value="Unassembled WGS sequence"/>
</dbReference>
<feature type="non-terminal residue" evidence="1">
    <location>
        <position position="65"/>
    </location>
</feature>
<accession>A0A8E2F1T5</accession>